<name>A0ABT5HVC7_9CAUL</name>
<evidence type="ECO:0008006" key="5">
    <source>
        <dbReference type="Google" id="ProtNLM"/>
    </source>
</evidence>
<feature type="chain" id="PRO_5045840436" description="UrcA family protein" evidence="2">
    <location>
        <begin position="22"/>
        <end position="125"/>
    </location>
</feature>
<accession>A0ABT5HVC7</accession>
<keyword evidence="1" id="KW-0175">Coiled coil</keyword>
<proteinExistence type="predicted"/>
<evidence type="ECO:0000313" key="3">
    <source>
        <dbReference type="EMBL" id="MDC7684013.1"/>
    </source>
</evidence>
<reference evidence="3 4" key="1">
    <citation type="submission" date="2023-01" db="EMBL/GenBank/DDBJ databases">
        <title>Novel species of the genus Asticcacaulis isolated from rivers.</title>
        <authorList>
            <person name="Lu H."/>
        </authorList>
    </citation>
    <scope>NUCLEOTIDE SEQUENCE [LARGE SCALE GENOMIC DNA]</scope>
    <source>
        <strain evidence="3 4">BYS171W</strain>
    </source>
</reference>
<sequence length="125" mass="13590">MTFRSIIMLAVCLGLSGPVLAQPKPVSKAARAEEIRQELRFLKDELDMASATMEKAAANKDMTLLCRTARRQVVTMQNAYALLVESRTVVPDIYAGAGGERGLSQVKAKIQETENIVKQHCAGIG</sequence>
<evidence type="ECO:0000256" key="1">
    <source>
        <dbReference type="SAM" id="Coils"/>
    </source>
</evidence>
<keyword evidence="2" id="KW-0732">Signal</keyword>
<dbReference type="EMBL" id="JAQQKX010000009">
    <property type="protein sequence ID" value="MDC7684013.1"/>
    <property type="molecule type" value="Genomic_DNA"/>
</dbReference>
<evidence type="ECO:0000313" key="4">
    <source>
        <dbReference type="Proteomes" id="UP001214854"/>
    </source>
</evidence>
<protein>
    <recommendedName>
        <fullName evidence="5">UrcA family protein</fullName>
    </recommendedName>
</protein>
<comment type="caution">
    <text evidence="3">The sequence shown here is derived from an EMBL/GenBank/DDBJ whole genome shotgun (WGS) entry which is preliminary data.</text>
</comment>
<evidence type="ECO:0000256" key="2">
    <source>
        <dbReference type="SAM" id="SignalP"/>
    </source>
</evidence>
<dbReference type="RefSeq" id="WP_272748469.1">
    <property type="nucleotide sequence ID" value="NZ_JAQQKX010000009.1"/>
</dbReference>
<keyword evidence="4" id="KW-1185">Reference proteome</keyword>
<organism evidence="3 4">
    <name type="scientific">Asticcacaulis aquaticus</name>
    <dbReference type="NCBI Taxonomy" id="2984212"/>
    <lineage>
        <taxon>Bacteria</taxon>
        <taxon>Pseudomonadati</taxon>
        <taxon>Pseudomonadota</taxon>
        <taxon>Alphaproteobacteria</taxon>
        <taxon>Caulobacterales</taxon>
        <taxon>Caulobacteraceae</taxon>
        <taxon>Asticcacaulis</taxon>
    </lineage>
</organism>
<gene>
    <name evidence="3" type="ORF">PQU92_12055</name>
</gene>
<feature type="coiled-coil region" evidence="1">
    <location>
        <begin position="32"/>
        <end position="59"/>
    </location>
</feature>
<feature type="signal peptide" evidence="2">
    <location>
        <begin position="1"/>
        <end position="21"/>
    </location>
</feature>
<dbReference type="Proteomes" id="UP001214854">
    <property type="component" value="Unassembled WGS sequence"/>
</dbReference>